<dbReference type="OrthoDB" id="4519385at2759"/>
<sequence length="102" mass="11534">MKISTIPILLLALTNSVAVSSFSFYAHGKTIVHDARREVFPCQKINLDKGDNISFFNDNVDRADGCHLTLYGDSKCKDLNGYSYGDWKHTLKHDVNSWSYTC</sequence>
<keyword evidence="1" id="KW-0732">Signal</keyword>
<evidence type="ECO:0000313" key="2">
    <source>
        <dbReference type="EMBL" id="CEJ60306.1"/>
    </source>
</evidence>
<name>A0A0F7TWJ1_PENBI</name>
<organism evidence="2 3">
    <name type="scientific">Penicillium brasilianum</name>
    <dbReference type="NCBI Taxonomy" id="104259"/>
    <lineage>
        <taxon>Eukaryota</taxon>
        <taxon>Fungi</taxon>
        <taxon>Dikarya</taxon>
        <taxon>Ascomycota</taxon>
        <taxon>Pezizomycotina</taxon>
        <taxon>Eurotiomycetes</taxon>
        <taxon>Eurotiomycetidae</taxon>
        <taxon>Eurotiales</taxon>
        <taxon>Aspergillaceae</taxon>
        <taxon>Penicillium</taxon>
    </lineage>
</organism>
<keyword evidence="3" id="KW-1185">Reference proteome</keyword>
<gene>
    <name evidence="2" type="ORF">PMG11_08884</name>
</gene>
<accession>A0A0F7TWJ1</accession>
<reference evidence="3" key="1">
    <citation type="journal article" date="2015" name="Genome Announc.">
        <title>Draft genome sequence of the fungus Penicillium brasilianum MG11.</title>
        <authorList>
            <person name="Horn F."/>
            <person name="Linde J."/>
            <person name="Mattern D.J."/>
            <person name="Walther G."/>
            <person name="Guthke R."/>
            <person name="Brakhage A.A."/>
            <person name="Valiante V."/>
        </authorList>
    </citation>
    <scope>NUCLEOTIDE SEQUENCE [LARGE SCALE GENOMIC DNA]</scope>
    <source>
        <strain evidence="3">MG11</strain>
    </source>
</reference>
<evidence type="ECO:0000313" key="3">
    <source>
        <dbReference type="Proteomes" id="UP000042958"/>
    </source>
</evidence>
<evidence type="ECO:0000256" key="1">
    <source>
        <dbReference type="SAM" id="SignalP"/>
    </source>
</evidence>
<dbReference type="AlphaFoldDB" id="A0A0F7TWJ1"/>
<proteinExistence type="predicted"/>
<dbReference type="Proteomes" id="UP000042958">
    <property type="component" value="Unassembled WGS sequence"/>
</dbReference>
<protein>
    <submittedName>
        <fullName evidence="2">Uncharacterized protein</fullName>
    </submittedName>
</protein>
<feature type="chain" id="PRO_5002522851" evidence="1">
    <location>
        <begin position="22"/>
        <end position="102"/>
    </location>
</feature>
<feature type="signal peptide" evidence="1">
    <location>
        <begin position="1"/>
        <end position="21"/>
    </location>
</feature>
<dbReference type="EMBL" id="CDHK01000008">
    <property type="protein sequence ID" value="CEJ60306.1"/>
    <property type="molecule type" value="Genomic_DNA"/>
</dbReference>